<dbReference type="InterPro" id="IPR004358">
    <property type="entry name" value="Sig_transdc_His_kin-like_C"/>
</dbReference>
<dbReference type="InterPro" id="IPR003594">
    <property type="entry name" value="HATPase_dom"/>
</dbReference>
<evidence type="ECO:0000313" key="15">
    <source>
        <dbReference type="Proteomes" id="UP000182427"/>
    </source>
</evidence>
<dbReference type="SUPFAM" id="SSF158472">
    <property type="entry name" value="HAMP domain-like"/>
    <property type="match status" value="1"/>
</dbReference>
<dbReference type="EMBL" id="LT629690">
    <property type="protein sequence ID" value="SDF37711.1"/>
    <property type="molecule type" value="Genomic_DNA"/>
</dbReference>
<name>A0A1G7KKS3_9BACT</name>
<keyword evidence="9" id="KW-0067">ATP-binding</keyword>
<evidence type="ECO:0000256" key="6">
    <source>
        <dbReference type="ARBA" id="ARBA00022679"/>
    </source>
</evidence>
<keyword evidence="11" id="KW-0812">Transmembrane</keyword>
<dbReference type="InterPro" id="IPR050980">
    <property type="entry name" value="2C_sensor_his_kinase"/>
</dbReference>
<sequence length="563" mass="60942">MLVVRGRLREHAKETLQTDLQHSIQTFQDLQARQRAALQRENTLLAALPTLRALMIARDTITISDGARDFWKLSGNDLFALADQDGRVLATYSTVQNEHDELSASLQKVLFAPGKHYLTSGGNLFEFAVTPIYFGAKESGTLLGYVIGGYRIDHELLQEVGRGAGAEAIFLVDHRVAASTLPNVQQNALLPVETSQGTAPVLLQLNGQRYLAASSDLSSRADVPVHLVVLKSLVAVDRAEAEIRSVILFAGLLSIGVGCVLMLLLARSVTAPLERLASAVQAFAEGNRDYVLPSGGPREVRFLSATLAEMREEIQRKNTALLEAERLATIGRMANSVSHDLRHYLAAIYANSEFLASPTMPPEERAELFEEIRLAVNGTTDMLDALLLFGNTGSSLRRSPASVASVVERAILLVRSHPDAERVTFKMSEVSEDTTADIDARQVERAIYNLLLNASQAAAEGADAHVVVISITGLQDTIAVTVQDSGPGVPDGIRHSLFDPFVSKGKQKGTGLGLTLAHSVAQEHDGCVELVSSRPGETIFRLTLHRRAQGSVSQTHMDDLVIL</sequence>
<dbReference type="Pfam" id="PF00672">
    <property type="entry name" value="HAMP"/>
    <property type="match status" value="1"/>
</dbReference>
<evidence type="ECO:0000256" key="7">
    <source>
        <dbReference type="ARBA" id="ARBA00022741"/>
    </source>
</evidence>
<dbReference type="InterPro" id="IPR029150">
    <property type="entry name" value="dCache_3"/>
</dbReference>
<dbReference type="SMART" id="SM00387">
    <property type="entry name" value="HATPase_c"/>
    <property type="match status" value="1"/>
</dbReference>
<dbReference type="SUPFAM" id="SSF55874">
    <property type="entry name" value="ATPase domain of HSP90 chaperone/DNA topoisomerase II/histidine kinase"/>
    <property type="match status" value="1"/>
</dbReference>
<evidence type="ECO:0000256" key="9">
    <source>
        <dbReference type="ARBA" id="ARBA00022840"/>
    </source>
</evidence>
<dbReference type="PROSITE" id="PS50885">
    <property type="entry name" value="HAMP"/>
    <property type="match status" value="1"/>
</dbReference>
<evidence type="ECO:0000256" key="5">
    <source>
        <dbReference type="ARBA" id="ARBA00022553"/>
    </source>
</evidence>
<keyword evidence="8" id="KW-0418">Kinase</keyword>
<keyword evidence="4" id="KW-1003">Cell membrane</keyword>
<dbReference type="InterPro" id="IPR003660">
    <property type="entry name" value="HAMP_dom"/>
</dbReference>
<keyword evidence="11" id="KW-1133">Transmembrane helix</keyword>
<dbReference type="InterPro" id="IPR003661">
    <property type="entry name" value="HisK_dim/P_dom"/>
</dbReference>
<feature type="domain" description="Histidine kinase" evidence="12">
    <location>
        <begin position="336"/>
        <end position="548"/>
    </location>
</feature>
<dbReference type="PRINTS" id="PR00344">
    <property type="entry name" value="BCTRLSENSOR"/>
</dbReference>
<dbReference type="Gene3D" id="1.10.287.130">
    <property type="match status" value="1"/>
</dbReference>
<dbReference type="SUPFAM" id="SSF47384">
    <property type="entry name" value="Homodimeric domain of signal transducing histidine kinase"/>
    <property type="match status" value="1"/>
</dbReference>
<dbReference type="GO" id="GO:0005886">
    <property type="term" value="C:plasma membrane"/>
    <property type="evidence" value="ECO:0007669"/>
    <property type="project" value="UniProtKB-SubCell"/>
</dbReference>
<keyword evidence="7" id="KW-0547">Nucleotide-binding</keyword>
<keyword evidence="11" id="KW-0472">Membrane</keyword>
<dbReference type="Proteomes" id="UP000182427">
    <property type="component" value="Chromosome I"/>
</dbReference>
<dbReference type="CDD" id="cd06225">
    <property type="entry name" value="HAMP"/>
    <property type="match status" value="1"/>
</dbReference>
<gene>
    <name evidence="14" type="ORF">SAMN05444167_2221</name>
</gene>
<dbReference type="PANTHER" id="PTHR44936:SF10">
    <property type="entry name" value="SENSOR PROTEIN RSTB"/>
    <property type="match status" value="1"/>
</dbReference>
<dbReference type="Gene3D" id="3.30.565.10">
    <property type="entry name" value="Histidine kinase-like ATPase, C-terminal domain"/>
    <property type="match status" value="1"/>
</dbReference>
<dbReference type="SMART" id="SM00388">
    <property type="entry name" value="HisKA"/>
    <property type="match status" value="1"/>
</dbReference>
<comment type="catalytic activity">
    <reaction evidence="1">
        <text>ATP + protein L-histidine = ADP + protein N-phospho-L-histidine.</text>
        <dbReference type="EC" id="2.7.13.3"/>
    </reaction>
</comment>
<keyword evidence="6" id="KW-0808">Transferase</keyword>
<protein>
    <recommendedName>
        <fullName evidence="3">histidine kinase</fullName>
        <ecNumber evidence="3">2.7.13.3</ecNumber>
    </recommendedName>
</protein>
<evidence type="ECO:0000259" key="13">
    <source>
        <dbReference type="PROSITE" id="PS50885"/>
    </source>
</evidence>
<dbReference type="GO" id="GO:0000155">
    <property type="term" value="F:phosphorelay sensor kinase activity"/>
    <property type="evidence" value="ECO:0007669"/>
    <property type="project" value="InterPro"/>
</dbReference>
<proteinExistence type="predicted"/>
<keyword evidence="5" id="KW-0597">Phosphoprotein</keyword>
<dbReference type="GO" id="GO:0005524">
    <property type="term" value="F:ATP binding"/>
    <property type="evidence" value="ECO:0007669"/>
    <property type="project" value="UniProtKB-KW"/>
</dbReference>
<evidence type="ECO:0000256" key="2">
    <source>
        <dbReference type="ARBA" id="ARBA00004651"/>
    </source>
</evidence>
<evidence type="ECO:0000259" key="12">
    <source>
        <dbReference type="PROSITE" id="PS50109"/>
    </source>
</evidence>
<evidence type="ECO:0000313" key="14">
    <source>
        <dbReference type="EMBL" id="SDF37711.1"/>
    </source>
</evidence>
<dbReference type="Gene3D" id="6.10.340.10">
    <property type="match status" value="1"/>
</dbReference>
<dbReference type="PROSITE" id="PS50109">
    <property type="entry name" value="HIS_KIN"/>
    <property type="match status" value="1"/>
</dbReference>
<evidence type="ECO:0000256" key="4">
    <source>
        <dbReference type="ARBA" id="ARBA00022475"/>
    </source>
</evidence>
<evidence type="ECO:0000256" key="10">
    <source>
        <dbReference type="SAM" id="Coils"/>
    </source>
</evidence>
<dbReference type="InterPro" id="IPR005467">
    <property type="entry name" value="His_kinase_dom"/>
</dbReference>
<dbReference type="RefSeq" id="WP_083345192.1">
    <property type="nucleotide sequence ID" value="NZ_LT629690.1"/>
</dbReference>
<feature type="coiled-coil region" evidence="10">
    <location>
        <begin position="300"/>
        <end position="327"/>
    </location>
</feature>
<feature type="transmembrane region" description="Helical" evidence="11">
    <location>
        <begin position="246"/>
        <end position="266"/>
    </location>
</feature>
<keyword evidence="10" id="KW-0175">Coiled coil</keyword>
<reference evidence="14 15" key="1">
    <citation type="submission" date="2016-10" db="EMBL/GenBank/DDBJ databases">
        <authorList>
            <person name="de Groot N.N."/>
        </authorList>
    </citation>
    <scope>NUCLEOTIDE SEQUENCE [LARGE SCALE GENOMIC DNA]</scope>
    <source>
        <strain evidence="14 15">GAS232</strain>
    </source>
</reference>
<dbReference type="EC" id="2.7.13.3" evidence="3"/>
<dbReference type="OrthoDB" id="102628at2"/>
<evidence type="ECO:0000256" key="1">
    <source>
        <dbReference type="ARBA" id="ARBA00000085"/>
    </source>
</evidence>
<dbReference type="Pfam" id="PF14827">
    <property type="entry name" value="dCache_3"/>
    <property type="match status" value="1"/>
</dbReference>
<evidence type="ECO:0000256" key="11">
    <source>
        <dbReference type="SAM" id="Phobius"/>
    </source>
</evidence>
<organism evidence="14 15">
    <name type="scientific">Terriglobus roseus</name>
    <dbReference type="NCBI Taxonomy" id="392734"/>
    <lineage>
        <taxon>Bacteria</taxon>
        <taxon>Pseudomonadati</taxon>
        <taxon>Acidobacteriota</taxon>
        <taxon>Terriglobia</taxon>
        <taxon>Terriglobales</taxon>
        <taxon>Acidobacteriaceae</taxon>
        <taxon>Terriglobus</taxon>
    </lineage>
</organism>
<dbReference type="InterPro" id="IPR036097">
    <property type="entry name" value="HisK_dim/P_sf"/>
</dbReference>
<dbReference type="CDD" id="cd00082">
    <property type="entry name" value="HisKA"/>
    <property type="match status" value="1"/>
</dbReference>
<accession>A0A1G7KKS3</accession>
<evidence type="ECO:0000256" key="8">
    <source>
        <dbReference type="ARBA" id="ARBA00022777"/>
    </source>
</evidence>
<dbReference type="AlphaFoldDB" id="A0A1G7KKS3"/>
<comment type="subcellular location">
    <subcellularLocation>
        <location evidence="2">Cell membrane</location>
        <topology evidence="2">Multi-pass membrane protein</topology>
    </subcellularLocation>
</comment>
<evidence type="ECO:0000256" key="3">
    <source>
        <dbReference type="ARBA" id="ARBA00012438"/>
    </source>
</evidence>
<keyword evidence="15" id="KW-1185">Reference proteome</keyword>
<dbReference type="PANTHER" id="PTHR44936">
    <property type="entry name" value="SENSOR PROTEIN CREC"/>
    <property type="match status" value="1"/>
</dbReference>
<dbReference type="SMART" id="SM00304">
    <property type="entry name" value="HAMP"/>
    <property type="match status" value="1"/>
</dbReference>
<feature type="domain" description="HAMP" evidence="13">
    <location>
        <begin position="267"/>
        <end position="319"/>
    </location>
</feature>
<dbReference type="InterPro" id="IPR036890">
    <property type="entry name" value="HATPase_C_sf"/>
</dbReference>
<dbReference type="Pfam" id="PF02518">
    <property type="entry name" value="HATPase_c"/>
    <property type="match status" value="1"/>
</dbReference>